<name>A0A401Z590_9ACTN</name>
<accession>A0A401Z590</accession>
<evidence type="ECO:0000313" key="3">
    <source>
        <dbReference type="Proteomes" id="UP000286931"/>
    </source>
</evidence>
<dbReference type="Pfam" id="PF01814">
    <property type="entry name" value="Hemerythrin"/>
    <property type="match status" value="1"/>
</dbReference>
<evidence type="ECO:0000313" key="2">
    <source>
        <dbReference type="EMBL" id="GCE01998.1"/>
    </source>
</evidence>
<dbReference type="InterPro" id="IPR012312">
    <property type="entry name" value="Hemerythrin-like"/>
</dbReference>
<reference evidence="2 3" key="1">
    <citation type="submission" date="2018-12" db="EMBL/GenBank/DDBJ databases">
        <title>Draft genome sequence of Embleya hyalina NBRC 13850T.</title>
        <authorList>
            <person name="Komaki H."/>
            <person name="Hosoyama A."/>
            <person name="Kimura A."/>
            <person name="Ichikawa N."/>
            <person name="Tamura T."/>
        </authorList>
    </citation>
    <scope>NUCLEOTIDE SEQUENCE [LARGE SCALE GENOMIC DNA]</scope>
    <source>
        <strain evidence="2 3">NBRC 13850</strain>
    </source>
</reference>
<protein>
    <recommendedName>
        <fullName evidence="1">Hemerythrin-like domain-containing protein</fullName>
    </recommendedName>
</protein>
<feature type="domain" description="Hemerythrin-like" evidence="1">
    <location>
        <begin position="21"/>
        <end position="144"/>
    </location>
</feature>
<sequence length="216" mass="23906">MDKPTDWSARSDLVGTVDFTMMFAAHDAFSRDIARMITTCEAGRALAPETTVVWDRFKRFLLLHHRTEDAVLFPPLRAAVDDPVDLDMLAAMDVEHARIDPLLDLIDAALADADHGGALVGLHELAEELGAHMRHEEQRALPLLEARLGRAGWDAFGRGMRKEQGLRGAAEYLPWLLDGASSALTAAVMRQLPLPARVLYRRVWAPRYHGPARAAA</sequence>
<dbReference type="Gene3D" id="1.20.120.520">
    <property type="entry name" value="nmb1532 protein domain like"/>
    <property type="match status" value="1"/>
</dbReference>
<evidence type="ECO:0000259" key="1">
    <source>
        <dbReference type="Pfam" id="PF01814"/>
    </source>
</evidence>
<dbReference type="RefSeq" id="WP_126643558.1">
    <property type="nucleotide sequence ID" value="NZ_BIFH01000055.1"/>
</dbReference>
<proteinExistence type="predicted"/>
<organism evidence="2 3">
    <name type="scientific">Embleya hyalina</name>
    <dbReference type="NCBI Taxonomy" id="516124"/>
    <lineage>
        <taxon>Bacteria</taxon>
        <taxon>Bacillati</taxon>
        <taxon>Actinomycetota</taxon>
        <taxon>Actinomycetes</taxon>
        <taxon>Kitasatosporales</taxon>
        <taxon>Streptomycetaceae</taxon>
        <taxon>Embleya</taxon>
    </lineage>
</organism>
<dbReference type="AlphaFoldDB" id="A0A401Z590"/>
<dbReference type="Proteomes" id="UP000286931">
    <property type="component" value="Unassembled WGS sequence"/>
</dbReference>
<keyword evidence="3" id="KW-1185">Reference proteome</keyword>
<gene>
    <name evidence="2" type="ORF">EHYA_09773</name>
</gene>
<dbReference type="CDD" id="cd12108">
    <property type="entry name" value="Hr-like"/>
    <property type="match status" value="1"/>
</dbReference>
<comment type="caution">
    <text evidence="2">The sequence shown here is derived from an EMBL/GenBank/DDBJ whole genome shotgun (WGS) entry which is preliminary data.</text>
</comment>
<dbReference type="EMBL" id="BIFH01000055">
    <property type="protein sequence ID" value="GCE01998.1"/>
    <property type="molecule type" value="Genomic_DNA"/>
</dbReference>
<dbReference type="OrthoDB" id="5197650at2"/>